<keyword evidence="7 9" id="KW-0346">Stress response</keyword>
<comment type="cofactor">
    <cofactor evidence="9">
        <name>Zn(2+)</name>
        <dbReference type="ChEBI" id="CHEBI:29105"/>
    </cofactor>
    <text evidence="9">Binds 2 Zn(2+) ions per monomer.</text>
</comment>
<dbReference type="InterPro" id="IPR002939">
    <property type="entry name" value="DnaJ_C"/>
</dbReference>
<keyword evidence="14" id="KW-1185">Reference proteome</keyword>
<dbReference type="Pfam" id="PF01556">
    <property type="entry name" value="DnaJ_C"/>
    <property type="match status" value="1"/>
</dbReference>
<feature type="binding site" evidence="9">
    <location>
        <position position="166"/>
    </location>
    <ligand>
        <name>Zn(2+)</name>
        <dbReference type="ChEBI" id="CHEBI:29105"/>
        <label>1</label>
    </ligand>
</feature>
<keyword evidence="5 9" id="KW-0863">Zinc-finger</keyword>
<comment type="subunit">
    <text evidence="9">Homodimer.</text>
</comment>
<dbReference type="Proteomes" id="UP001268819">
    <property type="component" value="Unassembled WGS sequence"/>
</dbReference>
<evidence type="ECO:0000256" key="10">
    <source>
        <dbReference type="PROSITE-ProRule" id="PRU00546"/>
    </source>
</evidence>
<dbReference type="NCBIfam" id="TIGR02349">
    <property type="entry name" value="DnaJ_bact"/>
    <property type="match status" value="1"/>
</dbReference>
<dbReference type="InterPro" id="IPR001623">
    <property type="entry name" value="DnaJ_domain"/>
</dbReference>
<evidence type="ECO:0000256" key="3">
    <source>
        <dbReference type="ARBA" id="ARBA00022723"/>
    </source>
</evidence>
<dbReference type="Gene3D" id="2.10.230.10">
    <property type="entry name" value="Heat shock protein DnaJ, cysteine-rich domain"/>
    <property type="match status" value="1"/>
</dbReference>
<evidence type="ECO:0000256" key="2">
    <source>
        <dbReference type="ARBA" id="ARBA00022705"/>
    </source>
</evidence>
<dbReference type="NCBIfam" id="NF010872">
    <property type="entry name" value="PRK14279.1"/>
    <property type="match status" value="1"/>
</dbReference>
<feature type="domain" description="CR-type" evidence="12">
    <location>
        <begin position="153"/>
        <end position="231"/>
    </location>
</feature>
<dbReference type="SUPFAM" id="SSF49493">
    <property type="entry name" value="HSP40/DnaJ peptide-binding domain"/>
    <property type="match status" value="2"/>
</dbReference>
<feature type="repeat" description="CXXCXGXG motif" evidence="9">
    <location>
        <begin position="166"/>
        <end position="173"/>
    </location>
</feature>
<dbReference type="NCBIfam" id="NF008035">
    <property type="entry name" value="PRK10767.1"/>
    <property type="match status" value="1"/>
</dbReference>
<dbReference type="InterPro" id="IPR008971">
    <property type="entry name" value="HSP40/DnaJ_pept-bd"/>
</dbReference>
<feature type="binding site" evidence="9">
    <location>
        <position position="205"/>
    </location>
    <ligand>
        <name>Zn(2+)</name>
        <dbReference type="ChEBI" id="CHEBI:29105"/>
        <label>2</label>
    </ligand>
</feature>
<feature type="binding site" evidence="9">
    <location>
        <position position="186"/>
    </location>
    <ligand>
        <name>Zn(2+)</name>
        <dbReference type="ChEBI" id="CHEBI:29105"/>
        <label>2</label>
    </ligand>
</feature>
<proteinExistence type="inferred from homology"/>
<accession>A0ABU1Q2X5</accession>
<feature type="repeat" description="CXXCXGXG motif" evidence="9">
    <location>
        <begin position="183"/>
        <end position="190"/>
    </location>
</feature>
<keyword evidence="8 9" id="KW-0143">Chaperone</keyword>
<comment type="function">
    <text evidence="9">Participates actively in the response to hyperosmotic and heat shock by preventing the aggregation of stress-denatured proteins and by disaggregating proteins, also in an autonomous, DnaK-independent fashion. Unfolded proteins bind initially to DnaJ; upon interaction with the DnaJ-bound protein, DnaK hydrolyzes its bound ATP, resulting in the formation of a stable complex. GrpE releases ADP from DnaK; ATP binding to DnaK triggers the release of the substrate protein, thus completing the reaction cycle. Several rounds of ATP-dependent interactions between DnaJ, DnaK and GrpE are required for fully efficient folding. Also involved, together with DnaK and GrpE, in the DNA replication of plasmids through activation of initiation proteins.</text>
</comment>
<dbReference type="Gene3D" id="1.10.287.110">
    <property type="entry name" value="DnaJ domain"/>
    <property type="match status" value="1"/>
</dbReference>
<evidence type="ECO:0000256" key="9">
    <source>
        <dbReference type="HAMAP-Rule" id="MF_01152"/>
    </source>
</evidence>
<dbReference type="InterPro" id="IPR001305">
    <property type="entry name" value="HSP_DnaJ_Cys-rich_dom"/>
</dbReference>
<evidence type="ECO:0000256" key="7">
    <source>
        <dbReference type="ARBA" id="ARBA00023016"/>
    </source>
</evidence>
<evidence type="ECO:0000256" key="8">
    <source>
        <dbReference type="ARBA" id="ARBA00023186"/>
    </source>
</evidence>
<dbReference type="HAMAP" id="MF_01152">
    <property type="entry name" value="DnaJ"/>
    <property type="match status" value="1"/>
</dbReference>
<comment type="subcellular location">
    <subcellularLocation>
        <location evidence="9">Cytoplasm</location>
    </subcellularLocation>
</comment>
<feature type="binding site" evidence="9">
    <location>
        <position position="219"/>
    </location>
    <ligand>
        <name>Zn(2+)</name>
        <dbReference type="ChEBI" id="CHEBI:29105"/>
        <label>1</label>
    </ligand>
</feature>
<dbReference type="InterPro" id="IPR036869">
    <property type="entry name" value="J_dom_sf"/>
</dbReference>
<evidence type="ECO:0000256" key="1">
    <source>
        <dbReference type="ARBA" id="ARBA00022490"/>
    </source>
</evidence>
<name>A0ABU1Q2X5_9PSEU</name>
<dbReference type="InterPro" id="IPR012724">
    <property type="entry name" value="DnaJ"/>
</dbReference>
<feature type="repeat" description="CXXCXGXG motif" evidence="9">
    <location>
        <begin position="205"/>
        <end position="212"/>
    </location>
</feature>
<dbReference type="CDD" id="cd10747">
    <property type="entry name" value="DnaJ_C"/>
    <property type="match status" value="1"/>
</dbReference>
<evidence type="ECO:0000256" key="5">
    <source>
        <dbReference type="ARBA" id="ARBA00022771"/>
    </source>
</evidence>
<evidence type="ECO:0000256" key="4">
    <source>
        <dbReference type="ARBA" id="ARBA00022737"/>
    </source>
</evidence>
<dbReference type="CDD" id="cd10719">
    <property type="entry name" value="DnaJ_zf"/>
    <property type="match status" value="1"/>
</dbReference>
<gene>
    <name evidence="9" type="primary">dnaJ</name>
    <name evidence="13" type="ORF">J2S66_005598</name>
</gene>
<dbReference type="Gene3D" id="2.60.260.20">
    <property type="entry name" value="Urease metallochaperone UreE, N-terminal domain"/>
    <property type="match status" value="2"/>
</dbReference>
<dbReference type="RefSeq" id="WP_310310247.1">
    <property type="nucleotide sequence ID" value="NZ_BAAAXB010000001.1"/>
</dbReference>
<feature type="domain" description="J" evidence="11">
    <location>
        <begin position="10"/>
        <end position="75"/>
    </location>
</feature>
<feature type="binding site" evidence="9">
    <location>
        <position position="222"/>
    </location>
    <ligand>
        <name>Zn(2+)</name>
        <dbReference type="ChEBI" id="CHEBI:29105"/>
        <label>1</label>
    </ligand>
</feature>
<organism evidence="13 14">
    <name type="scientific">Saccharothrix longispora</name>
    <dbReference type="NCBI Taxonomy" id="33920"/>
    <lineage>
        <taxon>Bacteria</taxon>
        <taxon>Bacillati</taxon>
        <taxon>Actinomycetota</taxon>
        <taxon>Actinomycetes</taxon>
        <taxon>Pseudonocardiales</taxon>
        <taxon>Pseudonocardiaceae</taxon>
        <taxon>Saccharothrix</taxon>
    </lineage>
</organism>
<sequence>MSARDWIEKDFYRELGVSSDASADEIKKAYRKLARELHPDANPGDAKAEARFKAVSEAYGVLSDAAKRKQYDEARRLFAGGGGFPGGFGTGGGFDVGDLFNRQQQAGGMGGGLGDLLGGLFNRRGGAASATRPRRGEDVETDVRIDFTEAVRGATVPMRLASPATCGTCAGSGARPGTSPRTCTNCGGAGLVTRSQGAFAFSEPCTDCRGTGRLIDDPCPECGGDGVSTKTRTLTIRIPAGVDDGQRIRLAGQGEPGRNSGPAGDLFVRVHVTPHPVFGRTGNDLTLTAPVTFPELALGTTLTVPTLDGKVTLKVPAGTASGRVLRAKGKGIARRDGQVGDLLITLQVAVPNNMDGTAREALENYASATAQHDPRAELNALLEKRSV</sequence>
<dbReference type="SUPFAM" id="SSF46565">
    <property type="entry name" value="Chaperone J-domain"/>
    <property type="match status" value="1"/>
</dbReference>
<dbReference type="EMBL" id="JAVDSG010000001">
    <property type="protein sequence ID" value="MDR6597214.1"/>
    <property type="molecule type" value="Genomic_DNA"/>
</dbReference>
<feature type="repeat" description="CXXCXGXG motif" evidence="9">
    <location>
        <begin position="219"/>
        <end position="226"/>
    </location>
</feature>
<protein>
    <recommendedName>
        <fullName evidence="9">Chaperone protein DnaJ</fullName>
    </recommendedName>
</protein>
<feature type="binding site" evidence="9">
    <location>
        <position position="169"/>
    </location>
    <ligand>
        <name>Zn(2+)</name>
        <dbReference type="ChEBI" id="CHEBI:29105"/>
        <label>1</label>
    </ligand>
</feature>
<keyword evidence="6 9" id="KW-0862">Zinc</keyword>
<comment type="caution">
    <text evidence="13">The sequence shown here is derived from an EMBL/GenBank/DDBJ whole genome shotgun (WGS) entry which is preliminary data.</text>
</comment>
<keyword evidence="4 9" id="KW-0677">Repeat</keyword>
<feature type="binding site" evidence="9">
    <location>
        <position position="183"/>
    </location>
    <ligand>
        <name>Zn(2+)</name>
        <dbReference type="ChEBI" id="CHEBI:29105"/>
        <label>2</label>
    </ligand>
</feature>
<dbReference type="InterPro" id="IPR036410">
    <property type="entry name" value="HSP_DnaJ_Cys-rich_dom_sf"/>
</dbReference>
<dbReference type="SMART" id="SM00271">
    <property type="entry name" value="DnaJ"/>
    <property type="match status" value="1"/>
</dbReference>
<reference evidence="13 14" key="1">
    <citation type="submission" date="2023-07" db="EMBL/GenBank/DDBJ databases">
        <title>Sequencing the genomes of 1000 actinobacteria strains.</title>
        <authorList>
            <person name="Klenk H.-P."/>
        </authorList>
    </citation>
    <scope>NUCLEOTIDE SEQUENCE [LARGE SCALE GENOMIC DNA]</scope>
    <source>
        <strain evidence="13 14">DSM 43749</strain>
    </source>
</reference>
<dbReference type="PROSITE" id="PS51188">
    <property type="entry name" value="ZF_CR"/>
    <property type="match status" value="1"/>
</dbReference>
<comment type="domain">
    <text evidence="9">The J domain is necessary and sufficient to stimulate DnaK ATPase activity. Zinc center 1 plays an important role in the autonomous, DnaK-independent chaperone activity of DnaJ. Zinc center 2 is essential for interaction with DnaK and for DnaJ activity.</text>
</comment>
<comment type="similarity">
    <text evidence="9">Belongs to the DnaJ family.</text>
</comment>
<evidence type="ECO:0000313" key="14">
    <source>
        <dbReference type="Proteomes" id="UP001268819"/>
    </source>
</evidence>
<dbReference type="Pfam" id="PF00226">
    <property type="entry name" value="DnaJ"/>
    <property type="match status" value="1"/>
</dbReference>
<keyword evidence="2 9" id="KW-0235">DNA replication</keyword>
<feature type="binding site" evidence="9">
    <location>
        <position position="208"/>
    </location>
    <ligand>
        <name>Zn(2+)</name>
        <dbReference type="ChEBI" id="CHEBI:29105"/>
        <label>2</label>
    </ligand>
</feature>
<evidence type="ECO:0000256" key="6">
    <source>
        <dbReference type="ARBA" id="ARBA00022833"/>
    </source>
</evidence>
<dbReference type="PROSITE" id="PS50076">
    <property type="entry name" value="DNAJ_2"/>
    <property type="match status" value="1"/>
</dbReference>
<keyword evidence="3 9" id="KW-0479">Metal-binding</keyword>
<dbReference type="PRINTS" id="PR00625">
    <property type="entry name" value="JDOMAIN"/>
</dbReference>
<feature type="zinc finger region" description="CR-type" evidence="10">
    <location>
        <begin position="153"/>
        <end position="231"/>
    </location>
</feature>
<evidence type="ECO:0000259" key="11">
    <source>
        <dbReference type="PROSITE" id="PS50076"/>
    </source>
</evidence>
<dbReference type="Pfam" id="PF00684">
    <property type="entry name" value="DnaJ_CXXCXGXG"/>
    <property type="match status" value="1"/>
</dbReference>
<evidence type="ECO:0000313" key="13">
    <source>
        <dbReference type="EMBL" id="MDR6597214.1"/>
    </source>
</evidence>
<dbReference type="PANTHER" id="PTHR43096:SF54">
    <property type="entry name" value="CHAPERONE PROTEIN DNAJ 1"/>
    <property type="match status" value="1"/>
</dbReference>
<evidence type="ECO:0000259" key="12">
    <source>
        <dbReference type="PROSITE" id="PS51188"/>
    </source>
</evidence>
<dbReference type="CDD" id="cd06257">
    <property type="entry name" value="DnaJ"/>
    <property type="match status" value="1"/>
</dbReference>
<dbReference type="SUPFAM" id="SSF57938">
    <property type="entry name" value="DnaJ/Hsp40 cysteine-rich domain"/>
    <property type="match status" value="1"/>
</dbReference>
<keyword evidence="1 9" id="KW-0963">Cytoplasm</keyword>
<dbReference type="PANTHER" id="PTHR43096">
    <property type="entry name" value="DNAJ HOMOLOG 1, MITOCHONDRIAL-RELATED"/>
    <property type="match status" value="1"/>
</dbReference>